<dbReference type="AlphaFoldDB" id="A4SUS2"/>
<evidence type="ECO:0000256" key="5">
    <source>
        <dbReference type="ARBA" id="ARBA00022692"/>
    </source>
</evidence>
<evidence type="ECO:0000313" key="9">
    <source>
        <dbReference type="EMBL" id="ABP33236.1"/>
    </source>
</evidence>
<evidence type="ECO:0000256" key="8">
    <source>
        <dbReference type="RuleBase" id="RU363041"/>
    </source>
</evidence>
<dbReference type="KEGG" id="pnu:Pnuc_0014"/>
<feature type="transmembrane region" description="Helical" evidence="8">
    <location>
        <begin position="197"/>
        <end position="222"/>
    </location>
</feature>
<evidence type="ECO:0000256" key="6">
    <source>
        <dbReference type="ARBA" id="ARBA00022989"/>
    </source>
</evidence>
<dbReference type="eggNOG" id="COG0730">
    <property type="taxonomic scope" value="Bacteria"/>
</dbReference>
<dbReference type="GO" id="GO:0005886">
    <property type="term" value="C:plasma membrane"/>
    <property type="evidence" value="ECO:0007669"/>
    <property type="project" value="UniProtKB-SubCell"/>
</dbReference>
<dbReference type="GeneID" id="31480350"/>
<keyword evidence="10" id="KW-1185">Reference proteome</keyword>
<gene>
    <name evidence="9" type="ordered locus">Pnuc_0014</name>
</gene>
<dbReference type="RefSeq" id="WP_011901862.1">
    <property type="nucleotide sequence ID" value="NC_009379.1"/>
</dbReference>
<feature type="transmembrane region" description="Helical" evidence="8">
    <location>
        <begin position="243"/>
        <end position="262"/>
    </location>
</feature>
<proteinExistence type="inferred from homology"/>
<evidence type="ECO:0000256" key="1">
    <source>
        <dbReference type="ARBA" id="ARBA00004651"/>
    </source>
</evidence>
<evidence type="ECO:0000256" key="2">
    <source>
        <dbReference type="ARBA" id="ARBA00009142"/>
    </source>
</evidence>
<feature type="transmembrane region" description="Helical" evidence="8">
    <location>
        <begin position="109"/>
        <end position="126"/>
    </location>
</feature>
<dbReference type="InterPro" id="IPR052017">
    <property type="entry name" value="TSUP"/>
</dbReference>
<feature type="transmembrane region" description="Helical" evidence="8">
    <location>
        <begin position="147"/>
        <end position="177"/>
    </location>
</feature>
<accession>A4SUS2</accession>
<dbReference type="HOGENOM" id="CLU_045498_2_0_4"/>
<evidence type="ECO:0000256" key="3">
    <source>
        <dbReference type="ARBA" id="ARBA00022448"/>
    </source>
</evidence>
<evidence type="ECO:0000313" key="10">
    <source>
        <dbReference type="Proteomes" id="UP000000231"/>
    </source>
</evidence>
<evidence type="ECO:0000256" key="7">
    <source>
        <dbReference type="ARBA" id="ARBA00023136"/>
    </source>
</evidence>
<dbReference type="Pfam" id="PF01925">
    <property type="entry name" value="TauE"/>
    <property type="match status" value="1"/>
</dbReference>
<reference evidence="9 10" key="1">
    <citation type="journal article" date="2012" name="Stand. Genomic Sci.">
        <title>Complete genome sequence of Polynucleobacter necessarius subsp. asymbioticus type strain (QLW-P1DMWA-1(T)).</title>
        <authorList>
            <person name="Meincke L."/>
            <person name="Copeland A."/>
            <person name="Lapidus A."/>
            <person name="Lucas S."/>
            <person name="Berry K.W."/>
            <person name="Del Rio T.G."/>
            <person name="Hammon N."/>
            <person name="Dalin E."/>
            <person name="Tice H."/>
            <person name="Pitluck S."/>
            <person name="Richardson P."/>
            <person name="Bruce D."/>
            <person name="Goodwin L."/>
            <person name="Han C."/>
            <person name="Tapia R."/>
            <person name="Detter J.C."/>
            <person name="Schmutz J."/>
            <person name="Brettin T."/>
            <person name="Larimer F."/>
            <person name="Land M."/>
            <person name="Hauser L."/>
            <person name="Kyrpides N.C."/>
            <person name="Ivanova N."/>
            <person name="Goker M."/>
            <person name="Woyke T."/>
            <person name="Wu Q.L."/>
            <person name="Pockl M."/>
            <person name="Hahn M.W."/>
            <person name="Klenk H.P."/>
        </authorList>
    </citation>
    <scope>NUCLEOTIDE SEQUENCE [LARGE SCALE GENOMIC DNA]</scope>
    <source>
        <strain evidence="10">DSM 18221 / CIP 109841 / QLW-P1DMWA-1</strain>
    </source>
</reference>
<organism evidence="9 10">
    <name type="scientific">Polynucleobacter asymbioticus (strain DSM 18221 / CIP 109841 / QLW-P1DMWA-1)</name>
    <name type="common">Polynucleobacter necessarius subsp. asymbioticus</name>
    <dbReference type="NCBI Taxonomy" id="312153"/>
    <lineage>
        <taxon>Bacteria</taxon>
        <taxon>Pseudomonadati</taxon>
        <taxon>Pseudomonadota</taxon>
        <taxon>Betaproteobacteria</taxon>
        <taxon>Burkholderiales</taxon>
        <taxon>Burkholderiaceae</taxon>
        <taxon>Polynucleobacter</taxon>
    </lineage>
</organism>
<dbReference type="Proteomes" id="UP000000231">
    <property type="component" value="Chromosome"/>
</dbReference>
<dbReference type="PANTHER" id="PTHR30269">
    <property type="entry name" value="TRANSMEMBRANE PROTEIN YFCA"/>
    <property type="match status" value="1"/>
</dbReference>
<keyword evidence="3" id="KW-0813">Transport</keyword>
<feature type="transmembrane region" description="Helical" evidence="8">
    <location>
        <begin position="12"/>
        <end position="36"/>
    </location>
</feature>
<dbReference type="InterPro" id="IPR002781">
    <property type="entry name" value="TM_pro_TauE-like"/>
</dbReference>
<comment type="similarity">
    <text evidence="2 8">Belongs to the 4-toluene sulfonate uptake permease (TSUP) (TC 2.A.102) family.</text>
</comment>
<dbReference type="PANTHER" id="PTHR30269:SF0">
    <property type="entry name" value="MEMBRANE TRANSPORTER PROTEIN YFCA-RELATED"/>
    <property type="match status" value="1"/>
</dbReference>
<comment type="subcellular location">
    <subcellularLocation>
        <location evidence="1 8">Cell membrane</location>
        <topology evidence="1 8">Multi-pass membrane protein</topology>
    </subcellularLocation>
</comment>
<feature type="transmembrane region" description="Helical" evidence="8">
    <location>
        <begin position="78"/>
        <end position="97"/>
    </location>
</feature>
<keyword evidence="5 8" id="KW-0812">Transmembrane</keyword>
<name>A4SUS2_POLAQ</name>
<keyword evidence="7 8" id="KW-0472">Membrane</keyword>
<keyword evidence="4 8" id="KW-1003">Cell membrane</keyword>
<keyword evidence="6 8" id="KW-1133">Transmembrane helix</keyword>
<sequence length="263" mass="28113">MIGPPIEFSIYIWPLLFCAAFFAGLVDAVAGGGGLIQVPALFAAYPDVPPATLLSTNKLASVGGTLNAARKFLRHVSLPWAVVGPAIVAAFVGSLMGANAVSHFPAEPLRKALPFVLVFLLIYTWFQPSLGEAHAPKEVSHYQKFKALLLGLTIGFYDGFFGPGTGSFLLFGFVRFFGFDFLHASAATKLVNVSTNLAAILMLASLGQINWPLGFVMMIANIAGSQFGSRLAIKHGSGFVRKVFLVIVSALILKSAWNAYFLN</sequence>
<dbReference type="EMBL" id="CP000655">
    <property type="protein sequence ID" value="ABP33236.1"/>
    <property type="molecule type" value="Genomic_DNA"/>
</dbReference>
<evidence type="ECO:0000256" key="4">
    <source>
        <dbReference type="ARBA" id="ARBA00022475"/>
    </source>
</evidence>
<protein>
    <recommendedName>
        <fullName evidence="8">Probable membrane transporter protein</fullName>
    </recommendedName>
</protein>